<dbReference type="Gene3D" id="2.60.120.650">
    <property type="entry name" value="Cupin"/>
    <property type="match status" value="1"/>
</dbReference>
<comment type="caution">
    <text evidence="4">The sequence shown here is derived from an EMBL/GenBank/DDBJ whole genome shotgun (WGS) entry which is preliminary data.</text>
</comment>
<dbReference type="Pfam" id="PF13621">
    <property type="entry name" value="Cupin_8"/>
    <property type="match status" value="1"/>
</dbReference>
<dbReference type="InterPro" id="IPR003347">
    <property type="entry name" value="JmjC_dom"/>
</dbReference>
<reference evidence="4" key="1">
    <citation type="journal article" date="2020" name="Stud. Mycol.">
        <title>101 Dothideomycetes genomes: a test case for predicting lifestyles and emergence of pathogens.</title>
        <authorList>
            <person name="Haridas S."/>
            <person name="Albert R."/>
            <person name="Binder M."/>
            <person name="Bloem J."/>
            <person name="Labutti K."/>
            <person name="Salamov A."/>
            <person name="Andreopoulos B."/>
            <person name="Baker S."/>
            <person name="Barry K."/>
            <person name="Bills G."/>
            <person name="Bluhm B."/>
            <person name="Cannon C."/>
            <person name="Castanera R."/>
            <person name="Culley D."/>
            <person name="Daum C."/>
            <person name="Ezra D."/>
            <person name="Gonzalez J."/>
            <person name="Henrissat B."/>
            <person name="Kuo A."/>
            <person name="Liang C."/>
            <person name="Lipzen A."/>
            <person name="Lutzoni F."/>
            <person name="Magnuson J."/>
            <person name="Mondo S."/>
            <person name="Nolan M."/>
            <person name="Ohm R."/>
            <person name="Pangilinan J."/>
            <person name="Park H.-J."/>
            <person name="Ramirez L."/>
            <person name="Alfaro M."/>
            <person name="Sun H."/>
            <person name="Tritt A."/>
            <person name="Yoshinaga Y."/>
            <person name="Zwiers L.-H."/>
            <person name="Turgeon B."/>
            <person name="Goodwin S."/>
            <person name="Spatafora J."/>
            <person name="Crous P."/>
            <person name="Grigoriev I."/>
        </authorList>
    </citation>
    <scope>NUCLEOTIDE SEQUENCE</scope>
    <source>
        <strain evidence="4">CBS 101060</strain>
    </source>
</reference>
<keyword evidence="5" id="KW-1185">Reference proteome</keyword>
<dbReference type="SMART" id="SM00256">
    <property type="entry name" value="FBOX"/>
    <property type="match status" value="1"/>
</dbReference>
<name>A0A9P4VP37_9PEZI</name>
<sequence>MSPSAVPVDDCQPASYEDDSDRPIKRVKLSISNRDGTPELGVEEISQTVPPHPLGIKPSGNAYSSDINIKDACGGFQILPDELVIQVLEYLNASSLVALGATCKALYAFTRAEELWKSLFIEYPLKNFTWKRTWRSTYLNLPSYREAHVSCRNLFSDALYRPYFCTYTSLRPYTTAIPAQNEIQRLTNLTQEEFNSSWLGKPFILTSPVKEWPVYWQWTIDNLLKRYHDTSFRAEAVDWLFHHYISYMRDSSDESPLYLFDSRFVEKMGLTVGRDEEDASYWIPDCFGGDLFNILGDQRPNSRWLIIGPTRSGSTFHKDPNATSAWNAVIQGSKYWIMFPPSKTGELPPGIFLSADQSEITSPLSIAEYLLEFHALARKTPGCKEGICYRGEVLYVPSGWFHLVLNLEDGIAITQNFVPRARLGEVLTFLKDMPEQVSGFKDEVVDPYGLLTQKLREQMPEILEEALKGMELKAKGSKAKWEELTRSEKDEEVLGGGFIFGFGGDEEDDDEIP</sequence>
<dbReference type="AlphaFoldDB" id="A0A9P4VP37"/>
<dbReference type="Gene3D" id="1.20.1280.50">
    <property type="match status" value="1"/>
</dbReference>
<proteinExistence type="predicted"/>
<dbReference type="SMART" id="SM00558">
    <property type="entry name" value="JmjC"/>
    <property type="match status" value="1"/>
</dbReference>
<dbReference type="Pfam" id="PF12937">
    <property type="entry name" value="F-box-like"/>
    <property type="match status" value="1"/>
</dbReference>
<dbReference type="GO" id="GO:0000987">
    <property type="term" value="F:cis-regulatory region sequence-specific DNA binding"/>
    <property type="evidence" value="ECO:0007669"/>
    <property type="project" value="TreeGrafter"/>
</dbReference>
<evidence type="ECO:0000259" key="2">
    <source>
        <dbReference type="PROSITE" id="PS50181"/>
    </source>
</evidence>
<dbReference type="PROSITE" id="PS50181">
    <property type="entry name" value="FBOX"/>
    <property type="match status" value="1"/>
</dbReference>
<feature type="region of interest" description="Disordered" evidence="1">
    <location>
        <begin position="1"/>
        <end position="22"/>
    </location>
</feature>
<dbReference type="OrthoDB" id="424465at2759"/>
<dbReference type="InterPro" id="IPR001810">
    <property type="entry name" value="F-box_dom"/>
</dbReference>
<accession>A0A9P4VP37</accession>
<evidence type="ECO:0000313" key="4">
    <source>
        <dbReference type="EMBL" id="KAF2836352.1"/>
    </source>
</evidence>
<evidence type="ECO:0000256" key="1">
    <source>
        <dbReference type="SAM" id="MobiDB-lite"/>
    </source>
</evidence>
<dbReference type="InterPro" id="IPR036047">
    <property type="entry name" value="F-box-like_dom_sf"/>
</dbReference>
<feature type="domain" description="F-box" evidence="2">
    <location>
        <begin position="73"/>
        <end position="119"/>
    </location>
</feature>
<dbReference type="SUPFAM" id="SSF81383">
    <property type="entry name" value="F-box domain"/>
    <property type="match status" value="1"/>
</dbReference>
<gene>
    <name evidence="4" type="ORF">M501DRAFT_940284</name>
</gene>
<dbReference type="Proteomes" id="UP000799429">
    <property type="component" value="Unassembled WGS sequence"/>
</dbReference>
<dbReference type="PANTHER" id="PTHR12480">
    <property type="entry name" value="ARGININE DEMETHYLASE AND LYSYL-HYDROXYLASE JMJD"/>
    <property type="match status" value="1"/>
</dbReference>
<evidence type="ECO:0000313" key="5">
    <source>
        <dbReference type="Proteomes" id="UP000799429"/>
    </source>
</evidence>
<feature type="domain" description="JmjC" evidence="3">
    <location>
        <begin position="272"/>
        <end position="434"/>
    </location>
</feature>
<dbReference type="PROSITE" id="PS51184">
    <property type="entry name" value="JMJC"/>
    <property type="match status" value="1"/>
</dbReference>
<evidence type="ECO:0000259" key="3">
    <source>
        <dbReference type="PROSITE" id="PS51184"/>
    </source>
</evidence>
<protein>
    <submittedName>
        <fullName evidence="4">Clavaminate synthase-like protein</fullName>
    </submittedName>
</protein>
<organism evidence="4 5">
    <name type="scientific">Patellaria atrata CBS 101060</name>
    <dbReference type="NCBI Taxonomy" id="1346257"/>
    <lineage>
        <taxon>Eukaryota</taxon>
        <taxon>Fungi</taxon>
        <taxon>Dikarya</taxon>
        <taxon>Ascomycota</taxon>
        <taxon>Pezizomycotina</taxon>
        <taxon>Dothideomycetes</taxon>
        <taxon>Dothideomycetes incertae sedis</taxon>
        <taxon>Patellariales</taxon>
        <taxon>Patellariaceae</taxon>
        <taxon>Patellaria</taxon>
    </lineage>
</organism>
<dbReference type="InterPro" id="IPR041667">
    <property type="entry name" value="Cupin_8"/>
</dbReference>
<dbReference type="PANTHER" id="PTHR12480:SF21">
    <property type="entry name" value="JMJC DOMAIN-CONTAINING PROTEIN 8"/>
    <property type="match status" value="1"/>
</dbReference>
<dbReference type="SUPFAM" id="SSF51197">
    <property type="entry name" value="Clavaminate synthase-like"/>
    <property type="match status" value="1"/>
</dbReference>
<dbReference type="EMBL" id="MU006104">
    <property type="protein sequence ID" value="KAF2836352.1"/>
    <property type="molecule type" value="Genomic_DNA"/>
</dbReference>
<dbReference type="InterPro" id="IPR050910">
    <property type="entry name" value="JMJD6_ArgDemeth/LysHydrox"/>
</dbReference>
<dbReference type="GO" id="GO:0005634">
    <property type="term" value="C:nucleus"/>
    <property type="evidence" value="ECO:0007669"/>
    <property type="project" value="TreeGrafter"/>
</dbReference>